<sequence length="82" mass="9765">MNTSLKSSTQLNEERRAKCKLLLFQHFANLSTEEQDYLIVELKKINEETKQMMMFYQYLEKRVPAVQEMSAEMHELFETASI</sequence>
<gene>
    <name evidence="1" type="ORF">ACFSKU_17310</name>
</gene>
<reference evidence="2" key="1">
    <citation type="journal article" date="2019" name="Int. J. Syst. Evol. Microbiol.">
        <title>The Global Catalogue of Microorganisms (GCM) 10K type strain sequencing project: providing services to taxonomists for standard genome sequencing and annotation.</title>
        <authorList>
            <consortium name="The Broad Institute Genomics Platform"/>
            <consortium name="The Broad Institute Genome Sequencing Center for Infectious Disease"/>
            <person name="Wu L."/>
            <person name="Ma J."/>
        </authorList>
    </citation>
    <scope>NUCLEOTIDE SEQUENCE [LARGE SCALE GENOMIC DNA]</scope>
    <source>
        <strain evidence="2">JCM 16545</strain>
    </source>
</reference>
<comment type="caution">
    <text evidence="1">The sequence shown here is derived from an EMBL/GenBank/DDBJ whole genome shotgun (WGS) entry which is preliminary data.</text>
</comment>
<dbReference type="EMBL" id="JBHUHV010000054">
    <property type="protein sequence ID" value="MFD2068651.1"/>
    <property type="molecule type" value="Genomic_DNA"/>
</dbReference>
<dbReference type="RefSeq" id="WP_229959008.1">
    <property type="nucleotide sequence ID" value="NZ_JAJJWI010000004.1"/>
</dbReference>
<protein>
    <submittedName>
        <fullName evidence="1">Uncharacterized protein</fullName>
    </submittedName>
</protein>
<organism evidence="1 2">
    <name type="scientific">Pontibacter silvestris</name>
    <dbReference type="NCBI Taxonomy" id="2305183"/>
    <lineage>
        <taxon>Bacteria</taxon>
        <taxon>Pseudomonadati</taxon>
        <taxon>Bacteroidota</taxon>
        <taxon>Cytophagia</taxon>
        <taxon>Cytophagales</taxon>
        <taxon>Hymenobacteraceae</taxon>
        <taxon>Pontibacter</taxon>
    </lineage>
</organism>
<evidence type="ECO:0000313" key="2">
    <source>
        <dbReference type="Proteomes" id="UP001597369"/>
    </source>
</evidence>
<evidence type="ECO:0000313" key="1">
    <source>
        <dbReference type="EMBL" id="MFD2068651.1"/>
    </source>
</evidence>
<name>A0ABW4X225_9BACT</name>
<proteinExistence type="predicted"/>
<dbReference type="Proteomes" id="UP001597369">
    <property type="component" value="Unassembled WGS sequence"/>
</dbReference>
<keyword evidence="2" id="KW-1185">Reference proteome</keyword>
<accession>A0ABW4X225</accession>